<dbReference type="GO" id="GO:0003723">
    <property type="term" value="F:RNA binding"/>
    <property type="evidence" value="ECO:0007669"/>
    <property type="project" value="TreeGrafter"/>
</dbReference>
<dbReference type="Gene3D" id="3.40.50.300">
    <property type="entry name" value="P-loop containing nucleotide triphosphate hydrolases"/>
    <property type="match status" value="2"/>
</dbReference>
<keyword evidence="6" id="KW-0067">ATP-binding</keyword>
<evidence type="ECO:0000256" key="3">
    <source>
        <dbReference type="ARBA" id="ARBA00022741"/>
    </source>
</evidence>
<keyword evidence="12" id="KW-1185">Reference proteome</keyword>
<evidence type="ECO:0000313" key="11">
    <source>
        <dbReference type="EMBL" id="WZN63697.1"/>
    </source>
</evidence>
<keyword evidence="3" id="KW-0547">Nucleotide-binding</keyword>
<proteinExistence type="inferred from homology"/>
<dbReference type="GO" id="GO:0005524">
    <property type="term" value="F:ATP binding"/>
    <property type="evidence" value="ECO:0007669"/>
    <property type="project" value="UniProtKB-KW"/>
</dbReference>
<evidence type="ECO:0000259" key="9">
    <source>
        <dbReference type="PROSITE" id="PS51194"/>
    </source>
</evidence>
<dbReference type="EMBL" id="CP151508">
    <property type="protein sequence ID" value="WZN63697.1"/>
    <property type="molecule type" value="Genomic_DNA"/>
</dbReference>
<comment type="similarity">
    <text evidence="1">Belongs to the DEAD box helicase family. DEAH subfamily.</text>
</comment>
<dbReference type="InterPro" id="IPR048333">
    <property type="entry name" value="HA2_WH"/>
</dbReference>
<dbReference type="PROSITE" id="PS51192">
    <property type="entry name" value="HELICASE_ATP_BIND_1"/>
    <property type="match status" value="1"/>
</dbReference>
<dbReference type="FunFam" id="3.40.50.300:FF:000578">
    <property type="entry name" value="probable ATP-dependent RNA helicase DHX35"/>
    <property type="match status" value="1"/>
</dbReference>
<keyword evidence="5 11" id="KW-0347">Helicase</keyword>
<dbReference type="AlphaFoldDB" id="A0A7S3C9W2"/>
<evidence type="ECO:0000256" key="4">
    <source>
        <dbReference type="ARBA" id="ARBA00022801"/>
    </source>
</evidence>
<dbReference type="InterPro" id="IPR007502">
    <property type="entry name" value="Helicase-assoc_dom"/>
</dbReference>
<reference evidence="11 12" key="2">
    <citation type="submission" date="2024-03" db="EMBL/GenBank/DDBJ databases">
        <title>Complete genome sequence of the green alga Chloropicon roscoffensis RCC1871.</title>
        <authorList>
            <person name="Lemieux C."/>
            <person name="Pombert J.-F."/>
            <person name="Otis C."/>
            <person name="Turmel M."/>
        </authorList>
    </citation>
    <scope>NUCLEOTIDE SEQUENCE [LARGE SCALE GENOMIC DNA]</scope>
    <source>
        <strain evidence="11 12">RCC1871</strain>
    </source>
</reference>
<dbReference type="Pfam" id="PF00270">
    <property type="entry name" value="DEAD"/>
    <property type="match status" value="1"/>
</dbReference>
<feature type="domain" description="Helicase C-terminal" evidence="9">
    <location>
        <begin position="203"/>
        <end position="389"/>
    </location>
</feature>
<protein>
    <recommendedName>
        <fullName evidence="2">RNA helicase</fullName>
        <ecNumber evidence="2">3.6.4.13</ecNumber>
    </recommendedName>
</protein>
<dbReference type="PROSITE" id="PS51194">
    <property type="entry name" value="HELICASE_CTER"/>
    <property type="match status" value="1"/>
</dbReference>
<dbReference type="PROSITE" id="PS00690">
    <property type="entry name" value="DEAH_ATP_HELICASE"/>
    <property type="match status" value="1"/>
</dbReference>
<evidence type="ECO:0000259" key="8">
    <source>
        <dbReference type="PROSITE" id="PS51192"/>
    </source>
</evidence>
<evidence type="ECO:0000313" key="10">
    <source>
        <dbReference type="EMBL" id="CAE0190320.1"/>
    </source>
</evidence>
<accession>A0A7S3C9W2</accession>
<reference evidence="10" key="1">
    <citation type="submission" date="2021-01" db="EMBL/GenBank/DDBJ databases">
        <authorList>
            <person name="Corre E."/>
            <person name="Pelletier E."/>
            <person name="Niang G."/>
            <person name="Scheremetjew M."/>
            <person name="Finn R."/>
            <person name="Kale V."/>
            <person name="Holt S."/>
            <person name="Cochrane G."/>
            <person name="Meng A."/>
            <person name="Brown T."/>
            <person name="Cohen L."/>
        </authorList>
    </citation>
    <scope>NUCLEOTIDE SEQUENCE</scope>
    <source>
        <strain evidence="10">RCC1871</strain>
    </source>
</reference>
<dbReference type="InterPro" id="IPR001650">
    <property type="entry name" value="Helicase_C-like"/>
</dbReference>
<dbReference type="CDD" id="cd18791">
    <property type="entry name" value="SF2_C_RHA"/>
    <property type="match status" value="1"/>
</dbReference>
<dbReference type="InterPro" id="IPR014001">
    <property type="entry name" value="Helicase_ATP-bd"/>
</dbReference>
<dbReference type="Proteomes" id="UP001472866">
    <property type="component" value="Chromosome 08"/>
</dbReference>
<dbReference type="SMART" id="SM00490">
    <property type="entry name" value="HELICc"/>
    <property type="match status" value="1"/>
</dbReference>
<name>A0A7S3C9W2_9CHLO</name>
<evidence type="ECO:0000256" key="6">
    <source>
        <dbReference type="ARBA" id="ARBA00022840"/>
    </source>
</evidence>
<dbReference type="PANTHER" id="PTHR18934">
    <property type="entry name" value="ATP-DEPENDENT RNA HELICASE"/>
    <property type="match status" value="1"/>
</dbReference>
<evidence type="ECO:0000256" key="5">
    <source>
        <dbReference type="ARBA" id="ARBA00022806"/>
    </source>
</evidence>
<dbReference type="SUPFAM" id="SSF52540">
    <property type="entry name" value="P-loop containing nucleoside triphosphate hydrolases"/>
    <property type="match status" value="1"/>
</dbReference>
<dbReference type="PANTHER" id="PTHR18934:SF136">
    <property type="entry name" value="ATP-DEPENDENT RNA HELICASE DHX35-RELATED"/>
    <property type="match status" value="1"/>
</dbReference>
<dbReference type="Pfam" id="PF04408">
    <property type="entry name" value="WHD_HA2"/>
    <property type="match status" value="1"/>
</dbReference>
<comment type="catalytic activity">
    <reaction evidence="7">
        <text>ATP + H2O = ADP + phosphate + H(+)</text>
        <dbReference type="Rhea" id="RHEA:13065"/>
        <dbReference type="ChEBI" id="CHEBI:15377"/>
        <dbReference type="ChEBI" id="CHEBI:15378"/>
        <dbReference type="ChEBI" id="CHEBI:30616"/>
        <dbReference type="ChEBI" id="CHEBI:43474"/>
        <dbReference type="ChEBI" id="CHEBI:456216"/>
        <dbReference type="EC" id="3.6.4.13"/>
    </reaction>
</comment>
<dbReference type="Pfam" id="PF07717">
    <property type="entry name" value="OB_NTP_bind"/>
    <property type="match status" value="1"/>
</dbReference>
<evidence type="ECO:0000256" key="2">
    <source>
        <dbReference type="ARBA" id="ARBA00012552"/>
    </source>
</evidence>
<dbReference type="EC" id="3.6.4.13" evidence="2"/>
<gene>
    <name evidence="10" type="ORF">CROS1456_LOCUS3409</name>
    <name evidence="11" type="ORF">HKI87_08g52480</name>
</gene>
<evidence type="ECO:0000256" key="7">
    <source>
        <dbReference type="ARBA" id="ARBA00047984"/>
    </source>
</evidence>
<dbReference type="SMART" id="SM00847">
    <property type="entry name" value="HA2"/>
    <property type="match status" value="1"/>
</dbReference>
<evidence type="ECO:0000256" key="1">
    <source>
        <dbReference type="ARBA" id="ARBA00008792"/>
    </source>
</evidence>
<feature type="domain" description="Helicase ATP-binding" evidence="8">
    <location>
        <begin position="13"/>
        <end position="181"/>
    </location>
</feature>
<evidence type="ECO:0000313" key="12">
    <source>
        <dbReference type="Proteomes" id="UP001472866"/>
    </source>
</evidence>
<dbReference type="Pfam" id="PF21010">
    <property type="entry name" value="HA2_C"/>
    <property type="match status" value="1"/>
</dbReference>
<dbReference type="GO" id="GO:0003724">
    <property type="term" value="F:RNA helicase activity"/>
    <property type="evidence" value="ECO:0007669"/>
    <property type="project" value="UniProtKB-EC"/>
</dbReference>
<dbReference type="Gene3D" id="1.20.120.1080">
    <property type="match status" value="1"/>
</dbReference>
<keyword evidence="4" id="KW-0378">Hydrolase</keyword>
<dbReference type="InterPro" id="IPR011709">
    <property type="entry name" value="DEAD-box_helicase_OB_fold"/>
</dbReference>
<dbReference type="SMART" id="SM00487">
    <property type="entry name" value="DEXDc"/>
    <property type="match status" value="1"/>
</dbReference>
<dbReference type="InterPro" id="IPR027417">
    <property type="entry name" value="P-loop_NTPase"/>
</dbReference>
<organism evidence="10">
    <name type="scientific">Chloropicon roscoffensis</name>
    <dbReference type="NCBI Taxonomy" id="1461544"/>
    <lineage>
        <taxon>Eukaryota</taxon>
        <taxon>Viridiplantae</taxon>
        <taxon>Chlorophyta</taxon>
        <taxon>Chloropicophyceae</taxon>
        <taxon>Chloropicales</taxon>
        <taxon>Chloropicaceae</taxon>
        <taxon>Chloropicon</taxon>
    </lineage>
</organism>
<dbReference type="GO" id="GO:0016787">
    <property type="term" value="F:hydrolase activity"/>
    <property type="evidence" value="ECO:0007669"/>
    <property type="project" value="UniProtKB-KW"/>
</dbReference>
<dbReference type="InterPro" id="IPR002464">
    <property type="entry name" value="DNA/RNA_helicase_DEAH_CS"/>
</dbReference>
<dbReference type="InterPro" id="IPR011545">
    <property type="entry name" value="DEAD/DEAH_box_helicase_dom"/>
</dbReference>
<dbReference type="EMBL" id="HBHZ01004425">
    <property type="protein sequence ID" value="CAE0190320.1"/>
    <property type="molecule type" value="Transcribed_RNA"/>
</dbReference>
<dbReference type="Pfam" id="PF00271">
    <property type="entry name" value="Helicase_C"/>
    <property type="match status" value="1"/>
</dbReference>
<sequence length="648" mass="71077">MALPISRYRREILYLVEENPVVVVVGHTGCGKTTQIPQFLHQSGWTENGWRVLCTQPRELVVVSVAERVAEECDAELGREVGYRLSSYESRCDEGGSSTRIEYATDEALLSLLHVDPLLSCYSVVVVDEAHERTLATDLVLGLLKKVRRRRKELRILISSATIDAEALASFFGGAATISVEGTLHDVEVFYSKVPANSYVSEAVDAAMAIHRGEGRGDVLVFLPTEEDVRRALEMAEEQLDHDRTTGGHGGGGGGEAIPLALHEGLPTSRQLRALRPAPRGHRKIVFSTSIAETSLTIDGVAYVVDSCFQRERHYDPMTAMESLVTCPESKASAVQRAGRAGRVRPGKCYRLCTREAYEGILGLLPAAATPEMQRSELSRVVLQLKSLGVDNIMSFDWIAPPPAEAMVRALELLRALGALDDQARLTRPVGEHMAEIPLHPTQAKALLASTELGCSEEVLTIAAAMSCGASVWQPGRGARELERQKLKFAVAEGDHVTYLNVFRGFEESGRAAPWCHRHCLNHNALLRSSRLRMELASILAGLGAPVSTAGKDTTSVRRALAHGLFANSAVLYSERTDDLGRAMYATVRGKVKMRMHKSSVLHRSQPKCVLYTTAVQTGPATHEMFEVLAVEQDWLTELAPHFYEVKR</sequence>